<gene>
    <name evidence="1" type="ORF">DARMORV10_A04P29620.1</name>
</gene>
<reference evidence="1" key="1">
    <citation type="submission" date="2021-01" db="EMBL/GenBank/DDBJ databases">
        <authorList>
            <consortium name="Genoscope - CEA"/>
            <person name="William W."/>
        </authorList>
    </citation>
    <scope>NUCLEOTIDE SEQUENCE</scope>
</reference>
<accession>A0A817ARS0</accession>
<proteinExistence type="predicted"/>
<protein>
    <submittedName>
        <fullName evidence="1">(rape) hypothetical protein</fullName>
    </submittedName>
</protein>
<name>A0A817ARS0_BRANA</name>
<sequence>MVSYVDLIWMSFAYRSTFNYLQMLSIISTNFYK</sequence>
<evidence type="ECO:0000313" key="1">
    <source>
        <dbReference type="EMBL" id="CAF2295590.1"/>
    </source>
</evidence>
<dbReference type="Proteomes" id="UP001295469">
    <property type="component" value="Chromosome A04"/>
</dbReference>
<dbReference type="AlphaFoldDB" id="A0A817ARS0"/>
<organism evidence="1">
    <name type="scientific">Brassica napus</name>
    <name type="common">Rape</name>
    <dbReference type="NCBI Taxonomy" id="3708"/>
    <lineage>
        <taxon>Eukaryota</taxon>
        <taxon>Viridiplantae</taxon>
        <taxon>Streptophyta</taxon>
        <taxon>Embryophyta</taxon>
        <taxon>Tracheophyta</taxon>
        <taxon>Spermatophyta</taxon>
        <taxon>Magnoliopsida</taxon>
        <taxon>eudicotyledons</taxon>
        <taxon>Gunneridae</taxon>
        <taxon>Pentapetalae</taxon>
        <taxon>rosids</taxon>
        <taxon>malvids</taxon>
        <taxon>Brassicales</taxon>
        <taxon>Brassicaceae</taxon>
        <taxon>Brassiceae</taxon>
        <taxon>Brassica</taxon>
    </lineage>
</organism>
<dbReference type="EMBL" id="HG994358">
    <property type="protein sequence ID" value="CAF2295590.1"/>
    <property type="molecule type" value="Genomic_DNA"/>
</dbReference>